<feature type="domain" description="Heterokaryon incompatibility" evidence="1">
    <location>
        <begin position="21"/>
        <end position="106"/>
    </location>
</feature>
<gene>
    <name evidence="2" type="ORF">G7Y89_g9061</name>
</gene>
<dbReference type="Proteomes" id="UP000566819">
    <property type="component" value="Unassembled WGS sequence"/>
</dbReference>
<proteinExistence type="predicted"/>
<dbReference type="PANTHER" id="PTHR10622">
    <property type="entry name" value="HET DOMAIN-CONTAINING PROTEIN"/>
    <property type="match status" value="1"/>
</dbReference>
<dbReference type="OrthoDB" id="674604at2759"/>
<evidence type="ECO:0000259" key="1">
    <source>
        <dbReference type="Pfam" id="PF06985"/>
    </source>
</evidence>
<comment type="caution">
    <text evidence="2">The sequence shown here is derived from an EMBL/GenBank/DDBJ whole genome shotgun (WGS) entry which is preliminary data.</text>
</comment>
<dbReference type="AlphaFoldDB" id="A0A8H4RI16"/>
<evidence type="ECO:0000313" key="2">
    <source>
        <dbReference type="EMBL" id="KAF4629091.1"/>
    </source>
</evidence>
<keyword evidence="3" id="KW-1185">Reference proteome</keyword>
<organism evidence="2 3">
    <name type="scientific">Cudoniella acicularis</name>
    <dbReference type="NCBI Taxonomy" id="354080"/>
    <lineage>
        <taxon>Eukaryota</taxon>
        <taxon>Fungi</taxon>
        <taxon>Dikarya</taxon>
        <taxon>Ascomycota</taxon>
        <taxon>Pezizomycotina</taxon>
        <taxon>Leotiomycetes</taxon>
        <taxon>Helotiales</taxon>
        <taxon>Tricladiaceae</taxon>
        <taxon>Cudoniella</taxon>
    </lineage>
</organism>
<sequence length="582" mass="67137">MRLLHTKTYRLHSITDVPPPYAILSHTWGNEEVSFKDTSNYASTRTKEGWRKIFSSCRRASDDGWEYIWIDTCCIDKTDTTELGEAINSMFRWYEEAQICYAYLADVPELYFSSSQESSKIPWKWHFRSSRWFTRGWTLQELLAPTFLLFIDRSWGNIGSREEWAEEIYSTTGIEEKQLRDFRSCSLATKLSWASNRHTTREEDRAYSLLGVLGVNMPLIYGEGRRAFIRLQHELIKQYSDETIFAWGVNPGSGYVLAMGYCISECCILVTSPEEFTHSNGLITWAFDKDRRGFAITNVGLSINTELFEFPKRLPDGESIFAIQLNCSRGWPPLDATKSPLVLFLQIMHAKHDFSNKQPVFCKKISTLLRNWHELISCEYRSWGRQDILITEGKETEPIAQIGSSDTLVTFDQTQEISLLVFNRFYQTSPAFGQRWNFDCTLNSHARNPRGFEIIVSRYQAVVGEILVRTPTRWSTLGIIIKWAPRSLSFGVRESGAYNVPIWKDTLKYLDFDRERPYPSSVVLSNLSENFVVRVATIPKPVPVSQAQRHACFTITVRDLGKRLEDNPDCLKPVIYSGRTSI</sequence>
<dbReference type="PANTHER" id="PTHR10622:SF10">
    <property type="entry name" value="HET DOMAIN-CONTAINING PROTEIN"/>
    <property type="match status" value="1"/>
</dbReference>
<dbReference type="Pfam" id="PF06985">
    <property type="entry name" value="HET"/>
    <property type="match status" value="1"/>
</dbReference>
<evidence type="ECO:0000313" key="3">
    <source>
        <dbReference type="Proteomes" id="UP000566819"/>
    </source>
</evidence>
<reference evidence="2 3" key="1">
    <citation type="submission" date="2020-03" db="EMBL/GenBank/DDBJ databases">
        <title>Draft Genome Sequence of Cudoniella acicularis.</title>
        <authorList>
            <person name="Buettner E."/>
            <person name="Kellner H."/>
        </authorList>
    </citation>
    <scope>NUCLEOTIDE SEQUENCE [LARGE SCALE GENOMIC DNA]</scope>
    <source>
        <strain evidence="2 3">DSM 108380</strain>
    </source>
</reference>
<name>A0A8H4RI16_9HELO</name>
<dbReference type="InterPro" id="IPR010730">
    <property type="entry name" value="HET"/>
</dbReference>
<dbReference type="EMBL" id="JAAMPI010000721">
    <property type="protein sequence ID" value="KAF4629091.1"/>
    <property type="molecule type" value="Genomic_DNA"/>
</dbReference>
<accession>A0A8H4RI16</accession>
<protein>
    <recommendedName>
        <fullName evidence="1">Heterokaryon incompatibility domain-containing protein</fullName>
    </recommendedName>
</protein>